<evidence type="ECO:0000256" key="7">
    <source>
        <dbReference type="ARBA" id="ARBA00023136"/>
    </source>
</evidence>
<dbReference type="GO" id="GO:0004984">
    <property type="term" value="F:olfactory receptor activity"/>
    <property type="evidence" value="ECO:0007669"/>
    <property type="project" value="InterPro"/>
</dbReference>
<dbReference type="GO" id="GO:0007165">
    <property type="term" value="P:signal transduction"/>
    <property type="evidence" value="ECO:0007669"/>
    <property type="project" value="UniProtKB-KW"/>
</dbReference>
<accession>A0AB39ZKK8</accession>
<keyword evidence="3 10" id="KW-0716">Sensory transduction</keyword>
<evidence type="ECO:0000256" key="5">
    <source>
        <dbReference type="ARBA" id="ARBA00022725"/>
    </source>
</evidence>
<evidence type="ECO:0000256" key="1">
    <source>
        <dbReference type="ARBA" id="ARBA00004651"/>
    </source>
</evidence>
<organism evidence="11 12">
    <name type="scientific">Drosophila suzukii</name>
    <name type="common">Spotted-wing drosophila fruit fly</name>
    <dbReference type="NCBI Taxonomy" id="28584"/>
    <lineage>
        <taxon>Eukaryota</taxon>
        <taxon>Metazoa</taxon>
        <taxon>Ecdysozoa</taxon>
        <taxon>Arthropoda</taxon>
        <taxon>Hexapoda</taxon>
        <taxon>Insecta</taxon>
        <taxon>Pterygota</taxon>
        <taxon>Neoptera</taxon>
        <taxon>Endopterygota</taxon>
        <taxon>Diptera</taxon>
        <taxon>Brachycera</taxon>
        <taxon>Muscomorpha</taxon>
        <taxon>Ephydroidea</taxon>
        <taxon>Drosophilidae</taxon>
        <taxon>Drosophila</taxon>
        <taxon>Sophophora</taxon>
    </lineage>
</organism>
<evidence type="ECO:0000313" key="12">
    <source>
        <dbReference type="RefSeq" id="XP_016937825.4"/>
    </source>
</evidence>
<evidence type="ECO:0000313" key="11">
    <source>
        <dbReference type="Proteomes" id="UP001652628"/>
    </source>
</evidence>
<dbReference type="Proteomes" id="UP001652628">
    <property type="component" value="Chromosome 3"/>
</dbReference>
<feature type="transmembrane region" description="Helical" evidence="10">
    <location>
        <begin position="295"/>
        <end position="315"/>
    </location>
</feature>
<dbReference type="Pfam" id="PF02949">
    <property type="entry name" value="7tm_6"/>
    <property type="match status" value="1"/>
</dbReference>
<dbReference type="AlphaFoldDB" id="A0AB39ZKK8"/>
<proteinExistence type="inferred from homology"/>
<evidence type="ECO:0000256" key="8">
    <source>
        <dbReference type="ARBA" id="ARBA00023170"/>
    </source>
</evidence>
<gene>
    <name evidence="12" type="primary">Or98a</name>
</gene>
<evidence type="ECO:0000256" key="9">
    <source>
        <dbReference type="ARBA" id="ARBA00023224"/>
    </source>
</evidence>
<keyword evidence="6 10" id="KW-1133">Transmembrane helix</keyword>
<dbReference type="GO" id="GO:0005886">
    <property type="term" value="C:plasma membrane"/>
    <property type="evidence" value="ECO:0007669"/>
    <property type="project" value="UniProtKB-SubCell"/>
</dbReference>
<keyword evidence="4 10" id="KW-0812">Transmembrane</keyword>
<protein>
    <recommendedName>
        <fullName evidence="10">Odorant receptor</fullName>
    </recommendedName>
</protein>
<keyword evidence="9 10" id="KW-0807">Transducer</keyword>
<feature type="transmembrane region" description="Helical" evidence="10">
    <location>
        <begin position="190"/>
        <end position="213"/>
    </location>
</feature>
<keyword evidence="11" id="KW-1185">Reference proteome</keyword>
<dbReference type="PANTHER" id="PTHR21137:SF35">
    <property type="entry name" value="ODORANT RECEPTOR 19A-RELATED"/>
    <property type="match status" value="1"/>
</dbReference>
<evidence type="ECO:0000256" key="3">
    <source>
        <dbReference type="ARBA" id="ARBA00022606"/>
    </source>
</evidence>
<reference evidence="12" key="1">
    <citation type="submission" date="2025-08" db="UniProtKB">
        <authorList>
            <consortium name="RefSeq"/>
        </authorList>
    </citation>
    <scope>IDENTIFICATION</scope>
</reference>
<dbReference type="PANTHER" id="PTHR21137">
    <property type="entry name" value="ODORANT RECEPTOR"/>
    <property type="match status" value="1"/>
</dbReference>
<evidence type="ECO:0000256" key="6">
    <source>
        <dbReference type="ARBA" id="ARBA00022989"/>
    </source>
</evidence>
<feature type="transmembrane region" description="Helical" evidence="10">
    <location>
        <begin position="267"/>
        <end position="289"/>
    </location>
</feature>
<keyword evidence="2" id="KW-1003">Cell membrane</keyword>
<dbReference type="InterPro" id="IPR004117">
    <property type="entry name" value="7tm6_olfct_rcpt"/>
</dbReference>
<keyword evidence="5 10" id="KW-0552">Olfaction</keyword>
<dbReference type="GO" id="GO:0005549">
    <property type="term" value="F:odorant binding"/>
    <property type="evidence" value="ECO:0007669"/>
    <property type="project" value="InterPro"/>
</dbReference>
<keyword evidence="7 10" id="KW-0472">Membrane</keyword>
<comment type="similarity">
    <text evidence="10">Belongs to the insect chemoreceptor superfamily. Heteromeric odorant receptor channel (TC 1.A.69) family.</text>
</comment>
<feature type="transmembrane region" description="Helical" evidence="10">
    <location>
        <begin position="139"/>
        <end position="159"/>
    </location>
</feature>
<dbReference type="RefSeq" id="XP_016937825.4">
    <property type="nucleotide sequence ID" value="XM_017082336.4"/>
</dbReference>
<comment type="caution">
    <text evidence="10">Lacks conserved residue(s) required for the propagation of feature annotation.</text>
</comment>
<evidence type="ECO:0000256" key="4">
    <source>
        <dbReference type="ARBA" id="ARBA00022692"/>
    </source>
</evidence>
<keyword evidence="8 10" id="KW-0675">Receptor</keyword>
<feature type="transmembrane region" description="Helical" evidence="10">
    <location>
        <begin position="41"/>
        <end position="64"/>
    </location>
</feature>
<sequence length="397" mass="46068">MLFQYLRKPTPTDLLTSPESFKYFEYGMFCMGWHTPAKYKALYYTFATFIFGWCVVYLPIGISISFVKDLRTFTPSELLTVLQLFFNAVGLPFKVLFFNLNISGFYKAKEILSRMDKRCHTLEERIEVHRWAVRCNMAYLIYQMIYTLYTISTFLSAALSGKLPWRIFNPFVDWRESRSNFWRAAVNETALMLCSVTQTLISDIYPLLYGLLLRAHIKLLQMRVEKLCTDPEKSDEENQEDLINCIKDHKLIKEFAEIIRPTIARTIFVQFLLIGLCLGLSMINLLFFADIWTGLATVAYINGLMVQTFPFCFVCDFIKSDCEHLEVAIFHSNWINTSRRYKTSLIFFLKNSQKTISFTAGSIFPISTGTNIQVAKLAFSVVTFVNQLNIADRLTKN</sequence>
<comment type="subcellular location">
    <subcellularLocation>
        <location evidence="1 10">Cell membrane</location>
        <topology evidence="1 10">Multi-pass membrane protein</topology>
    </subcellularLocation>
</comment>
<dbReference type="GeneID" id="108015782"/>
<name>A0AB39ZKK8_DROSZ</name>
<evidence type="ECO:0000256" key="10">
    <source>
        <dbReference type="RuleBase" id="RU351113"/>
    </source>
</evidence>
<evidence type="ECO:0000256" key="2">
    <source>
        <dbReference type="ARBA" id="ARBA00022475"/>
    </source>
</evidence>
<feature type="transmembrane region" description="Helical" evidence="10">
    <location>
        <begin position="84"/>
        <end position="106"/>
    </location>
</feature>